<dbReference type="SUPFAM" id="SSF53098">
    <property type="entry name" value="Ribonuclease H-like"/>
    <property type="match status" value="1"/>
</dbReference>
<dbReference type="InterPro" id="IPR043128">
    <property type="entry name" value="Rev_trsase/Diguanyl_cyclase"/>
</dbReference>
<dbReference type="Pfam" id="PF17917">
    <property type="entry name" value="RT_RNaseH"/>
    <property type="match status" value="1"/>
</dbReference>
<dbReference type="PROSITE" id="PS50994">
    <property type="entry name" value="INTEGRASE"/>
    <property type="match status" value="1"/>
</dbReference>
<evidence type="ECO:0000313" key="11">
    <source>
        <dbReference type="Proteomes" id="UP000736787"/>
    </source>
</evidence>
<proteinExistence type="predicted"/>
<dbReference type="Gene3D" id="3.30.420.10">
    <property type="entry name" value="Ribonuclease H-like superfamily/Ribonuclease H"/>
    <property type="match status" value="1"/>
</dbReference>
<dbReference type="SUPFAM" id="SSF56672">
    <property type="entry name" value="DNA/RNA polymerases"/>
    <property type="match status" value="1"/>
</dbReference>
<dbReference type="Proteomes" id="UP000735874">
    <property type="component" value="Unassembled WGS sequence"/>
</dbReference>
<evidence type="ECO:0000256" key="1">
    <source>
        <dbReference type="ARBA" id="ARBA00022679"/>
    </source>
</evidence>
<dbReference type="VEuPathDB" id="FungiDB:PC110_g23283"/>
<dbReference type="GO" id="GO:0004519">
    <property type="term" value="F:endonuclease activity"/>
    <property type="evidence" value="ECO:0007669"/>
    <property type="project" value="UniProtKB-KW"/>
</dbReference>
<evidence type="ECO:0000256" key="5">
    <source>
        <dbReference type="ARBA" id="ARBA00022801"/>
    </source>
</evidence>
<dbReference type="EMBL" id="RCMG01001079">
    <property type="protein sequence ID" value="KAG2836983.1"/>
    <property type="molecule type" value="Genomic_DNA"/>
</dbReference>
<dbReference type="GO" id="GO:0003676">
    <property type="term" value="F:nucleic acid binding"/>
    <property type="evidence" value="ECO:0007669"/>
    <property type="project" value="InterPro"/>
</dbReference>
<evidence type="ECO:0000256" key="4">
    <source>
        <dbReference type="ARBA" id="ARBA00022759"/>
    </source>
</evidence>
<dbReference type="VEuPathDB" id="FungiDB:PC110_g21117"/>
<evidence type="ECO:0000313" key="10">
    <source>
        <dbReference type="EMBL" id="KAG2901392.1"/>
    </source>
</evidence>
<gene>
    <name evidence="9" type="ORF">PC113_g19928</name>
    <name evidence="10" type="ORF">PC117_g21751</name>
</gene>
<comment type="caution">
    <text evidence="10">The sequence shown here is derived from an EMBL/GenBank/DDBJ whole genome shotgun (WGS) entry which is preliminary data.</text>
</comment>
<dbReference type="InterPro" id="IPR001584">
    <property type="entry name" value="Integrase_cat-core"/>
</dbReference>
<dbReference type="InterPro" id="IPR000477">
    <property type="entry name" value="RT_dom"/>
</dbReference>
<keyword evidence="2" id="KW-0548">Nucleotidyltransferase</keyword>
<dbReference type="EMBL" id="RCMK01001126">
    <property type="protein sequence ID" value="KAG2901392.1"/>
    <property type="molecule type" value="Genomic_DNA"/>
</dbReference>
<dbReference type="Proteomes" id="UP000736787">
    <property type="component" value="Unassembled WGS sequence"/>
</dbReference>
<keyword evidence="4" id="KW-0255">Endonuclease</keyword>
<evidence type="ECO:0000259" key="8">
    <source>
        <dbReference type="PROSITE" id="PS50994"/>
    </source>
</evidence>
<dbReference type="PANTHER" id="PTHR37984">
    <property type="entry name" value="PROTEIN CBG26694"/>
    <property type="match status" value="1"/>
</dbReference>
<dbReference type="Pfam" id="PF00665">
    <property type="entry name" value="rve"/>
    <property type="match status" value="1"/>
</dbReference>
<evidence type="ECO:0008006" key="12">
    <source>
        <dbReference type="Google" id="ProtNLM"/>
    </source>
</evidence>
<evidence type="ECO:0000259" key="7">
    <source>
        <dbReference type="PROSITE" id="PS50878"/>
    </source>
</evidence>
<feature type="domain" description="Reverse transcriptase" evidence="7">
    <location>
        <begin position="1"/>
        <end position="93"/>
    </location>
</feature>
<dbReference type="InterPro" id="IPR012337">
    <property type="entry name" value="RNaseH-like_sf"/>
</dbReference>
<keyword evidence="1" id="KW-0808">Transferase</keyword>
<dbReference type="GO" id="GO:0016787">
    <property type="term" value="F:hydrolase activity"/>
    <property type="evidence" value="ECO:0007669"/>
    <property type="project" value="UniProtKB-KW"/>
</dbReference>
<dbReference type="InterPro" id="IPR043502">
    <property type="entry name" value="DNA/RNA_pol_sf"/>
</dbReference>
<dbReference type="Gene3D" id="3.30.70.270">
    <property type="match status" value="2"/>
</dbReference>
<keyword evidence="3" id="KW-0540">Nuclease</keyword>
<evidence type="ECO:0000256" key="6">
    <source>
        <dbReference type="ARBA" id="ARBA00022918"/>
    </source>
</evidence>
<organism evidence="10 11">
    <name type="scientific">Phytophthora cactorum</name>
    <dbReference type="NCBI Taxonomy" id="29920"/>
    <lineage>
        <taxon>Eukaryota</taxon>
        <taxon>Sar</taxon>
        <taxon>Stramenopiles</taxon>
        <taxon>Oomycota</taxon>
        <taxon>Peronosporomycetes</taxon>
        <taxon>Peronosporales</taxon>
        <taxon>Peronosporaceae</taxon>
        <taxon>Phytophthora</taxon>
    </lineage>
</organism>
<dbReference type="Gene3D" id="3.10.10.10">
    <property type="entry name" value="HIV Type 1 Reverse Transcriptase, subunit A, domain 1"/>
    <property type="match status" value="1"/>
</dbReference>
<feature type="domain" description="Integrase catalytic" evidence="8">
    <location>
        <begin position="455"/>
        <end position="623"/>
    </location>
</feature>
<keyword evidence="6" id="KW-0695">RNA-directed DNA polymerase</keyword>
<dbReference type="PANTHER" id="PTHR37984:SF5">
    <property type="entry name" value="PROTEIN NYNRIN-LIKE"/>
    <property type="match status" value="1"/>
</dbReference>
<accession>A0A8T1BGC5</accession>
<keyword evidence="5" id="KW-0378">Hydrolase</keyword>
<dbReference type="InterPro" id="IPR041373">
    <property type="entry name" value="RT_RNaseH"/>
</dbReference>
<dbReference type="GO" id="GO:0003964">
    <property type="term" value="F:RNA-directed DNA polymerase activity"/>
    <property type="evidence" value="ECO:0007669"/>
    <property type="project" value="UniProtKB-KW"/>
</dbReference>
<evidence type="ECO:0000256" key="2">
    <source>
        <dbReference type="ARBA" id="ARBA00022695"/>
    </source>
</evidence>
<reference evidence="10" key="1">
    <citation type="submission" date="2018-10" db="EMBL/GenBank/DDBJ databases">
        <title>Effector identification in a new, highly contiguous assembly of the strawberry crown rot pathogen Phytophthora cactorum.</title>
        <authorList>
            <person name="Armitage A.D."/>
            <person name="Nellist C.F."/>
            <person name="Bates H."/>
            <person name="Vickerstaff R.J."/>
            <person name="Harrison R.J."/>
        </authorList>
    </citation>
    <scope>NUCLEOTIDE SEQUENCE</scope>
    <source>
        <strain evidence="9">15-7</strain>
        <strain evidence="10">4040</strain>
    </source>
</reference>
<evidence type="ECO:0000256" key="3">
    <source>
        <dbReference type="ARBA" id="ARBA00022722"/>
    </source>
</evidence>
<dbReference type="PROSITE" id="PS50878">
    <property type="entry name" value="RT_POL"/>
    <property type="match status" value="1"/>
</dbReference>
<dbReference type="AlphaFoldDB" id="A0A8T1BGC5"/>
<dbReference type="InterPro" id="IPR050951">
    <property type="entry name" value="Retrovirus_Pol_polyprotein"/>
</dbReference>
<dbReference type="InterPro" id="IPR036397">
    <property type="entry name" value="RNaseH_sf"/>
</dbReference>
<dbReference type="GO" id="GO:0015074">
    <property type="term" value="P:DNA integration"/>
    <property type="evidence" value="ECO:0007669"/>
    <property type="project" value="InterPro"/>
</dbReference>
<sequence>MTPEGVFSPLLVPQGATDSALHFQAQRQSVLVPMIPRNVICWIHDILIFAADMDSFLAALQEFFAIIGDHGLKLHPSNNSLFESEIKWCGRLISGEGVRHDPARVDAITSLPRPMTVAELQYFVYAANWLHDSMPDFARVVAPLQEKLQGVEQESYEAAIALIRDSALMTFPDDDCEVCVFVDASQDGYAIVLTQVAEWNDDLSVEEQDHRLIICKGGIFKDSQSRWPIINKEAYSIVNACQDLSFVLQRAKGLRLFCDHSNLIYVFVPAVELKNHVRDRLQRWAMRLCGMRYTIEHIPGSTNLWANIISRWRTSAVVTAAAVRTRRDRSTHVSDISQLRPLQDPEFVFPTLDDVRDAQELAGRQAREHMREPSFEEEGVMMVNGKPWIPTAAKDLLARVFVVAHCGSHGHRGQGVMCTVLEDRFYISLLAKKVATFIGNCLVCKHVKGPRQITRRYGPTYTSTKRNEAVHYDFLYLGEGYGDTAYVLMMKDSLTHYCELFPYQSPTAFVAVESLLEWYKRFGCPETLMSDQGTHFRKHMVGLLCSRLKIEQNFSPVYSPWLNGTVERLNKDVLQVMRALLIEHGLDFHKWSYLLPVVQANLNHTPVRSLSGHSPIELFTGLEAPSALDCVVRKVSGREELLTVNMEAATTFLEKLRSSLHGLYKEVLNEKNANVCRT</sequence>
<protein>
    <recommendedName>
        <fullName evidence="12">Integrase catalytic domain-containing protein</fullName>
    </recommendedName>
</protein>
<evidence type="ECO:0000313" key="9">
    <source>
        <dbReference type="EMBL" id="KAG2836983.1"/>
    </source>
</evidence>
<name>A0A8T1BGC5_9STRA</name>